<organism evidence="1 2">
    <name type="scientific">Roseibium algae</name>
    <dbReference type="NCBI Taxonomy" id="3123038"/>
    <lineage>
        <taxon>Bacteria</taxon>
        <taxon>Pseudomonadati</taxon>
        <taxon>Pseudomonadota</taxon>
        <taxon>Alphaproteobacteria</taxon>
        <taxon>Hyphomicrobiales</taxon>
        <taxon>Stappiaceae</taxon>
        <taxon>Roseibium</taxon>
    </lineage>
</organism>
<sequence length="456" mass="50854">MDAHANLILAASVEFLRKPNPEKEDLSNGVPRQDHIQRLFFLPLENFLVNEQLPTKQEGRVHRPVLDRVWQWIGRDVLTADVNSLVKLVQQKTVSEERMESLVKSLRRRSVEAIGDVLHSIERSDKERRRLGMEVGGERGIADLKDINKIFAAEGWLMPFLSAFPDSLDDERLKNGSGVLKMVEKASERFPDHISVVAAALLDRADTPSSLCSFASRLARTDDPRAISSSPFAPFVEVVLSEAERLNVLAHDHRNNNPDPVAFSQALSDYHSLVRGVELDMDLSQARGWQTRMSDTKKDISGIVTSELQNALGAVRRSMRIPGFGDNGKLEIDTKAIDEAVRALRVVVMVRNASQTFAVNDIGERTRQTVEQTLEIVTRGLIGDLHKTEGKQREAQLAAVDVSIMLSEIYFGGDYAQQLRRRRQNAIGAENAEAGSLRPTVVKGVRKPAVPLPARR</sequence>
<comment type="caution">
    <text evidence="1">The sequence shown here is derived from an EMBL/GenBank/DDBJ whole genome shotgun (WGS) entry which is preliminary data.</text>
</comment>
<accession>A0ABU8TII3</accession>
<keyword evidence="2" id="KW-1185">Reference proteome</keyword>
<dbReference type="EMBL" id="JBAKIA010000004">
    <property type="protein sequence ID" value="MEJ8473975.1"/>
    <property type="molecule type" value="Genomic_DNA"/>
</dbReference>
<proteinExistence type="predicted"/>
<evidence type="ECO:0000313" key="1">
    <source>
        <dbReference type="EMBL" id="MEJ8473975.1"/>
    </source>
</evidence>
<gene>
    <name evidence="1" type="ORF">V6575_07735</name>
</gene>
<reference evidence="1 2" key="1">
    <citation type="submission" date="2024-02" db="EMBL/GenBank/DDBJ databases">
        <title>Roseibium algae sp. nov., isolated from marine alga (Grateloupia sp.), showing potential in myo-inositol conversion.</title>
        <authorList>
            <person name="Wang Y."/>
        </authorList>
    </citation>
    <scope>NUCLEOTIDE SEQUENCE [LARGE SCALE GENOMIC DNA]</scope>
    <source>
        <strain evidence="1 2">H3510</strain>
    </source>
</reference>
<name>A0ABU8TII3_9HYPH</name>
<protein>
    <submittedName>
        <fullName evidence="1">Uncharacterized protein</fullName>
    </submittedName>
</protein>
<evidence type="ECO:0000313" key="2">
    <source>
        <dbReference type="Proteomes" id="UP001385499"/>
    </source>
</evidence>
<dbReference type="RefSeq" id="WP_340273677.1">
    <property type="nucleotide sequence ID" value="NZ_JBAKIA010000004.1"/>
</dbReference>
<dbReference type="Proteomes" id="UP001385499">
    <property type="component" value="Unassembled WGS sequence"/>
</dbReference>